<keyword evidence="4 6" id="KW-1133">Transmembrane helix</keyword>
<dbReference type="PANTHER" id="PTHR21347:SF14">
    <property type="entry name" value="LIPID SCRAMBLASE CLPTM1-RELATED"/>
    <property type="match status" value="1"/>
</dbReference>
<dbReference type="GO" id="GO:0016020">
    <property type="term" value="C:membrane"/>
    <property type="evidence" value="ECO:0007669"/>
    <property type="project" value="UniProtKB-SubCell"/>
</dbReference>
<evidence type="ECO:0000313" key="7">
    <source>
        <dbReference type="EMBL" id="KAK5974830.1"/>
    </source>
</evidence>
<comment type="caution">
    <text evidence="7">The sequence shown here is derived from an EMBL/GenBank/DDBJ whole genome shotgun (WGS) entry which is preliminary data.</text>
</comment>
<evidence type="ECO:0000256" key="1">
    <source>
        <dbReference type="ARBA" id="ARBA00004141"/>
    </source>
</evidence>
<name>A0AAN8FR41_TRICO</name>
<dbReference type="AlphaFoldDB" id="A0AAN8FR41"/>
<evidence type="ECO:0000256" key="5">
    <source>
        <dbReference type="ARBA" id="ARBA00023136"/>
    </source>
</evidence>
<keyword evidence="5 6" id="KW-0472">Membrane</keyword>
<sequence length="644" mass="74064">RIVPHAKCTSVRCAVSRHGSSHNEFRNLIVTRLSCAHSMADVVAAAPNAGENQGDGGGGAWAAIKSLASRMLMIYFVTSLIKSYTDNSHNTDSNVTRSAGKHPPCRNLFPPGQLFDVYLYLDVSKDRFSNFADRNLFHQEKGIRYGDYSGGPEKDGTYYFHKTIPTPEVLMRNQSIYLHTFITKSGFSPNPHHPSYVKQEVIYGVRQLNKFRKKYYKQTANLLTGKTEQSKDDAEKATKMNFEILNFWHPNLTINLVDDQTQWSEGSLPPPFDEAIVFNTAGGFYLPILYFNDYWNLASEYAPVNDTVKEITLRISYQPLSLFKYQLYASQQTRSKLSSMLGNDQEDDDQDAIKQALLETNPIVLGVTVLVSLLHTVFEFLAFKNDIQFWHSRKDLAGLSVRSVLFNIFQSLIVFLYICDNDTNWVVKISVGVGLLIECWKIPKVVNVEVDYSRKWLGVIPSIKVSDKGSYVESDTKTYDDMAFKYLSWVLFPLLGGYAIYSLIFVEQRGWYSWVLNMLYGFLLMFGFITMTPQLFINYKLKSVAHLPWRMLTYKFINTFIDDLFAFVIRMPMMYRIGCFRDDIIFIIYLYQRWVYRVDPKRVNEFGSSLEPSVNSEDALRELVPKEATTCLDESKSQETKKDR</sequence>
<evidence type="ECO:0000256" key="2">
    <source>
        <dbReference type="ARBA" id="ARBA00009310"/>
    </source>
</evidence>
<keyword evidence="3 6" id="KW-0812">Transmembrane</keyword>
<dbReference type="InterPro" id="IPR008429">
    <property type="entry name" value="CLPTM1"/>
</dbReference>
<feature type="non-terminal residue" evidence="7">
    <location>
        <position position="1"/>
    </location>
</feature>
<dbReference type="Pfam" id="PF05602">
    <property type="entry name" value="CLPTM1"/>
    <property type="match status" value="1"/>
</dbReference>
<feature type="transmembrane region" description="Helical" evidence="6">
    <location>
        <begin position="363"/>
        <end position="383"/>
    </location>
</feature>
<comment type="subcellular location">
    <subcellularLocation>
        <location evidence="1">Membrane</location>
        <topology evidence="1">Multi-pass membrane protein</topology>
    </subcellularLocation>
</comment>
<evidence type="ECO:0000256" key="6">
    <source>
        <dbReference type="SAM" id="Phobius"/>
    </source>
</evidence>
<dbReference type="GO" id="GO:0012505">
    <property type="term" value="C:endomembrane system"/>
    <property type="evidence" value="ECO:0007669"/>
    <property type="project" value="TreeGrafter"/>
</dbReference>
<organism evidence="7 8">
    <name type="scientific">Trichostrongylus colubriformis</name>
    <name type="common">Black scour worm</name>
    <dbReference type="NCBI Taxonomy" id="6319"/>
    <lineage>
        <taxon>Eukaryota</taxon>
        <taxon>Metazoa</taxon>
        <taxon>Ecdysozoa</taxon>
        <taxon>Nematoda</taxon>
        <taxon>Chromadorea</taxon>
        <taxon>Rhabditida</taxon>
        <taxon>Rhabditina</taxon>
        <taxon>Rhabditomorpha</taxon>
        <taxon>Strongyloidea</taxon>
        <taxon>Trichostrongylidae</taxon>
        <taxon>Trichostrongylus</taxon>
    </lineage>
</organism>
<comment type="similarity">
    <text evidence="2">Belongs to the CLPTM1 family.</text>
</comment>
<dbReference type="PANTHER" id="PTHR21347">
    <property type="entry name" value="CLEFT LIP AND PALATE ASSOCIATED TRANSMEMBRANE PROTEIN-RELATED"/>
    <property type="match status" value="1"/>
</dbReference>
<evidence type="ECO:0000313" key="8">
    <source>
        <dbReference type="Proteomes" id="UP001331761"/>
    </source>
</evidence>
<feature type="transmembrane region" description="Helical" evidence="6">
    <location>
        <begin position="395"/>
        <end position="418"/>
    </location>
</feature>
<dbReference type="Proteomes" id="UP001331761">
    <property type="component" value="Unassembled WGS sequence"/>
</dbReference>
<feature type="transmembrane region" description="Helical" evidence="6">
    <location>
        <begin position="551"/>
        <end position="569"/>
    </location>
</feature>
<feature type="transmembrane region" description="Helical" evidence="6">
    <location>
        <begin position="486"/>
        <end position="506"/>
    </location>
</feature>
<protein>
    <submittedName>
        <fullName evidence="7">Cleft lip and palate transmembrane protein 1</fullName>
    </submittedName>
</protein>
<keyword evidence="8" id="KW-1185">Reference proteome</keyword>
<accession>A0AAN8FR41</accession>
<evidence type="ECO:0000256" key="4">
    <source>
        <dbReference type="ARBA" id="ARBA00022989"/>
    </source>
</evidence>
<reference evidence="7 8" key="1">
    <citation type="submission" date="2019-10" db="EMBL/GenBank/DDBJ databases">
        <title>Assembly and Annotation for the nematode Trichostrongylus colubriformis.</title>
        <authorList>
            <person name="Martin J."/>
        </authorList>
    </citation>
    <scope>NUCLEOTIDE SEQUENCE [LARGE SCALE GENOMIC DNA]</scope>
    <source>
        <strain evidence="7">G859</strain>
        <tissue evidence="7">Whole worm</tissue>
    </source>
</reference>
<feature type="transmembrane region" description="Helical" evidence="6">
    <location>
        <begin position="518"/>
        <end position="539"/>
    </location>
</feature>
<gene>
    <name evidence="7" type="ORF">GCK32_004552</name>
</gene>
<proteinExistence type="inferred from homology"/>
<evidence type="ECO:0000256" key="3">
    <source>
        <dbReference type="ARBA" id="ARBA00022692"/>
    </source>
</evidence>
<dbReference type="EMBL" id="WIXE01013750">
    <property type="protein sequence ID" value="KAK5974830.1"/>
    <property type="molecule type" value="Genomic_DNA"/>
</dbReference>